<keyword evidence="2" id="KW-1185">Reference proteome</keyword>
<reference evidence="1 2" key="2">
    <citation type="submission" date="2019-01" db="EMBL/GenBank/DDBJ databases">
        <title>The decoding of complex shrimp genome reveals the adaptation for benthos swimmer, frequently molting mechanism and breeding impact on genome.</title>
        <authorList>
            <person name="Sun Y."/>
            <person name="Gao Y."/>
            <person name="Yu Y."/>
        </authorList>
    </citation>
    <scope>NUCLEOTIDE SEQUENCE [LARGE SCALE GENOMIC DNA]</scope>
    <source>
        <tissue evidence="1">Muscle</tissue>
    </source>
</reference>
<gene>
    <name evidence="1" type="ORF">C7M84_004375</name>
</gene>
<sequence length="371" mass="39584">MGPYSRRCPLALPSLMPHPSRPIEFSLQGLLAPPVPLFPHPSLSPSFSPSILASPSILLHSVSRSILLSSRCSLTLQCSSSSFSRLLQALALSSSILSTPSLFLHPLSGSCSPLSSLFTNKHTRRARNVLLATHMITSINEVNHEPILALDCAKEWKLNNSAASFALGASLPNLSLCLSSSSAASFSFGPSFASPSFQPSPFLPPLPVFPSSSLLSLPVFHSFSLLFSSPSLLSPPPPRSLFSCTPPIPFPLLLTPFSSSSVPRLTPILLLLPFSSPPPPSSSGLLPSFSLLLLARVFLTPSCLSLFSSVAPFLPPFLLSSFSPSSPSSSFPHSLFRPLTLSNGTVRHSQISSHNLHLLFLSQVPSFLVFL</sequence>
<protein>
    <submittedName>
        <fullName evidence="1">Uncharacterized protein</fullName>
    </submittedName>
</protein>
<organism evidence="1 2">
    <name type="scientific">Penaeus vannamei</name>
    <name type="common">Whiteleg shrimp</name>
    <name type="synonym">Litopenaeus vannamei</name>
    <dbReference type="NCBI Taxonomy" id="6689"/>
    <lineage>
        <taxon>Eukaryota</taxon>
        <taxon>Metazoa</taxon>
        <taxon>Ecdysozoa</taxon>
        <taxon>Arthropoda</taxon>
        <taxon>Crustacea</taxon>
        <taxon>Multicrustacea</taxon>
        <taxon>Malacostraca</taxon>
        <taxon>Eumalacostraca</taxon>
        <taxon>Eucarida</taxon>
        <taxon>Decapoda</taxon>
        <taxon>Dendrobranchiata</taxon>
        <taxon>Penaeoidea</taxon>
        <taxon>Penaeidae</taxon>
        <taxon>Penaeus</taxon>
    </lineage>
</organism>
<dbReference type="AlphaFoldDB" id="A0A3R7SVE8"/>
<accession>A0A3R7SVE8</accession>
<comment type="caution">
    <text evidence="1">The sequence shown here is derived from an EMBL/GenBank/DDBJ whole genome shotgun (WGS) entry which is preliminary data.</text>
</comment>
<reference evidence="1 2" key="1">
    <citation type="submission" date="2018-04" db="EMBL/GenBank/DDBJ databases">
        <authorList>
            <person name="Zhang X."/>
            <person name="Yuan J."/>
            <person name="Li F."/>
            <person name="Xiang J."/>
        </authorList>
    </citation>
    <scope>NUCLEOTIDE SEQUENCE [LARGE SCALE GENOMIC DNA]</scope>
    <source>
        <tissue evidence="1">Muscle</tissue>
    </source>
</reference>
<name>A0A3R7SVE8_PENVA</name>
<dbReference type="EMBL" id="QCYY01001580">
    <property type="protein sequence ID" value="ROT76995.1"/>
    <property type="molecule type" value="Genomic_DNA"/>
</dbReference>
<proteinExistence type="predicted"/>
<evidence type="ECO:0000313" key="1">
    <source>
        <dbReference type="EMBL" id="ROT76995.1"/>
    </source>
</evidence>
<dbReference type="Proteomes" id="UP000283509">
    <property type="component" value="Unassembled WGS sequence"/>
</dbReference>
<evidence type="ECO:0000313" key="2">
    <source>
        <dbReference type="Proteomes" id="UP000283509"/>
    </source>
</evidence>